<dbReference type="GO" id="GO:0000156">
    <property type="term" value="F:phosphorelay response regulator activity"/>
    <property type="evidence" value="ECO:0007669"/>
    <property type="project" value="TreeGrafter"/>
</dbReference>
<keyword evidence="7" id="KW-0067">ATP-binding</keyword>
<evidence type="ECO:0000256" key="1">
    <source>
        <dbReference type="ARBA" id="ARBA00000085"/>
    </source>
</evidence>
<evidence type="ECO:0000256" key="4">
    <source>
        <dbReference type="ARBA" id="ARBA00022679"/>
    </source>
</evidence>
<dbReference type="EC" id="2.7.13.3" evidence="2"/>
<proteinExistence type="predicted"/>
<gene>
    <name evidence="10" type="ORF">FA743_13070</name>
</gene>
<dbReference type="InterPro" id="IPR036890">
    <property type="entry name" value="HATPase_C_sf"/>
</dbReference>
<dbReference type="GO" id="GO:0030295">
    <property type="term" value="F:protein kinase activator activity"/>
    <property type="evidence" value="ECO:0007669"/>
    <property type="project" value="TreeGrafter"/>
</dbReference>
<name>A0A4U0R7T4_9RHOB</name>
<dbReference type="Pfam" id="PF01590">
    <property type="entry name" value="GAF"/>
    <property type="match status" value="1"/>
</dbReference>
<keyword evidence="4" id="KW-0808">Transferase</keyword>
<dbReference type="Proteomes" id="UP000309747">
    <property type="component" value="Unassembled WGS sequence"/>
</dbReference>
<dbReference type="Gene3D" id="3.30.450.40">
    <property type="match status" value="1"/>
</dbReference>
<sequence>MPTSDATPAQDPFLADDLAIIRDNPAVPTMLETVCLAAGVRFAAIARVTDKNWTMCSVRDQLEFGLAPGDELDVGSTLCHVVRTCAAEIVINDVEQHETYRDHPTPRQYGFRSYLSIPIRRPDGSFFGTLCAFDPEPRNLDDQSILQMVRLFAKLIGDTLHSEDQMRQMRIELDQERHIAQVQEEFMAILAHDLRNPANAIRSGLRVLGRRTGDPETASLISLIDAAAQRMTDLITNLLDHARNRLGDGIVLNRSLEGSLAEALQQVVGEFRTISWGQEIRADIDLPGPIHCDRARLAQLLSNLIGNAITHGAQGRPIDVSACVTDGRLVMAVGNEGVPIPPDRIPGLFKPFKTTTDRLGQQGLGLGLGLYIASEIATAHGGRMQVASDEARTVFTFTMPLTPA</sequence>
<dbReference type="GO" id="GO:0007234">
    <property type="term" value="P:osmosensory signaling via phosphorelay pathway"/>
    <property type="evidence" value="ECO:0007669"/>
    <property type="project" value="TreeGrafter"/>
</dbReference>
<dbReference type="GO" id="GO:0005524">
    <property type="term" value="F:ATP binding"/>
    <property type="evidence" value="ECO:0007669"/>
    <property type="project" value="UniProtKB-KW"/>
</dbReference>
<comment type="catalytic activity">
    <reaction evidence="1">
        <text>ATP + protein L-histidine = ADP + protein N-phospho-L-histidine.</text>
        <dbReference type="EC" id="2.7.13.3"/>
    </reaction>
</comment>
<dbReference type="InterPro" id="IPR003594">
    <property type="entry name" value="HATPase_dom"/>
</dbReference>
<evidence type="ECO:0000256" key="7">
    <source>
        <dbReference type="ARBA" id="ARBA00022840"/>
    </source>
</evidence>
<dbReference type="PROSITE" id="PS50109">
    <property type="entry name" value="HIS_KIN"/>
    <property type="match status" value="1"/>
</dbReference>
<dbReference type="InterPro" id="IPR004358">
    <property type="entry name" value="Sig_transdc_His_kin-like_C"/>
</dbReference>
<accession>A0A4U0R7T4</accession>
<evidence type="ECO:0000256" key="5">
    <source>
        <dbReference type="ARBA" id="ARBA00022741"/>
    </source>
</evidence>
<dbReference type="Pfam" id="PF02518">
    <property type="entry name" value="HATPase_c"/>
    <property type="match status" value="1"/>
</dbReference>
<dbReference type="GO" id="GO:0000155">
    <property type="term" value="F:phosphorelay sensor kinase activity"/>
    <property type="evidence" value="ECO:0007669"/>
    <property type="project" value="InterPro"/>
</dbReference>
<dbReference type="OrthoDB" id="9795133at2"/>
<evidence type="ECO:0000256" key="2">
    <source>
        <dbReference type="ARBA" id="ARBA00012438"/>
    </source>
</evidence>
<dbReference type="InterPro" id="IPR005467">
    <property type="entry name" value="His_kinase_dom"/>
</dbReference>
<dbReference type="Pfam" id="PF00512">
    <property type="entry name" value="HisKA"/>
    <property type="match status" value="1"/>
</dbReference>
<dbReference type="SUPFAM" id="SSF47384">
    <property type="entry name" value="Homodimeric domain of signal transducing histidine kinase"/>
    <property type="match status" value="1"/>
</dbReference>
<dbReference type="PANTHER" id="PTHR42878">
    <property type="entry name" value="TWO-COMPONENT HISTIDINE KINASE"/>
    <property type="match status" value="1"/>
</dbReference>
<dbReference type="PANTHER" id="PTHR42878:SF7">
    <property type="entry name" value="SENSOR HISTIDINE KINASE GLRK"/>
    <property type="match status" value="1"/>
</dbReference>
<evidence type="ECO:0000259" key="9">
    <source>
        <dbReference type="PROSITE" id="PS50109"/>
    </source>
</evidence>
<dbReference type="Gene3D" id="3.30.565.10">
    <property type="entry name" value="Histidine kinase-like ATPase, C-terminal domain"/>
    <property type="match status" value="1"/>
</dbReference>
<evidence type="ECO:0000256" key="3">
    <source>
        <dbReference type="ARBA" id="ARBA00022553"/>
    </source>
</evidence>
<evidence type="ECO:0000313" key="11">
    <source>
        <dbReference type="Proteomes" id="UP000309747"/>
    </source>
</evidence>
<dbReference type="EMBL" id="SUNI01000013">
    <property type="protein sequence ID" value="TJZ90836.1"/>
    <property type="molecule type" value="Genomic_DNA"/>
</dbReference>
<comment type="caution">
    <text evidence="10">The sequence shown here is derived from an EMBL/GenBank/DDBJ whole genome shotgun (WGS) entry which is preliminary data.</text>
</comment>
<keyword evidence="6 10" id="KW-0418">Kinase</keyword>
<protein>
    <recommendedName>
        <fullName evidence="2">histidine kinase</fullName>
        <ecNumber evidence="2">2.7.13.3</ecNumber>
    </recommendedName>
</protein>
<dbReference type="InterPro" id="IPR036097">
    <property type="entry name" value="HisK_dim/P_sf"/>
</dbReference>
<dbReference type="SUPFAM" id="SSF55874">
    <property type="entry name" value="ATPase domain of HSP90 chaperone/DNA topoisomerase II/histidine kinase"/>
    <property type="match status" value="1"/>
</dbReference>
<dbReference type="PRINTS" id="PR00344">
    <property type="entry name" value="BCTRLSENSOR"/>
</dbReference>
<dbReference type="AlphaFoldDB" id="A0A4U0R7T4"/>
<organism evidence="10 11">
    <name type="scientific">Paracoccus gahaiensis</name>
    <dbReference type="NCBI Taxonomy" id="1706839"/>
    <lineage>
        <taxon>Bacteria</taxon>
        <taxon>Pseudomonadati</taxon>
        <taxon>Pseudomonadota</taxon>
        <taxon>Alphaproteobacteria</taxon>
        <taxon>Rhodobacterales</taxon>
        <taxon>Paracoccaceae</taxon>
        <taxon>Paracoccus</taxon>
    </lineage>
</organism>
<dbReference type="SMART" id="SM00065">
    <property type="entry name" value="GAF"/>
    <property type="match status" value="1"/>
</dbReference>
<keyword evidence="11" id="KW-1185">Reference proteome</keyword>
<dbReference type="CDD" id="cd00082">
    <property type="entry name" value="HisKA"/>
    <property type="match status" value="1"/>
</dbReference>
<dbReference type="Gene3D" id="1.10.287.130">
    <property type="match status" value="1"/>
</dbReference>
<dbReference type="InterPro" id="IPR003018">
    <property type="entry name" value="GAF"/>
</dbReference>
<dbReference type="InterPro" id="IPR003661">
    <property type="entry name" value="HisK_dim/P_dom"/>
</dbReference>
<feature type="domain" description="Histidine kinase" evidence="9">
    <location>
        <begin position="189"/>
        <end position="403"/>
    </location>
</feature>
<evidence type="ECO:0000256" key="6">
    <source>
        <dbReference type="ARBA" id="ARBA00022777"/>
    </source>
</evidence>
<evidence type="ECO:0000256" key="8">
    <source>
        <dbReference type="ARBA" id="ARBA00023012"/>
    </source>
</evidence>
<dbReference type="CDD" id="cd00075">
    <property type="entry name" value="HATPase"/>
    <property type="match status" value="1"/>
</dbReference>
<evidence type="ECO:0000313" key="10">
    <source>
        <dbReference type="EMBL" id="TJZ90836.1"/>
    </source>
</evidence>
<dbReference type="SMART" id="SM00388">
    <property type="entry name" value="HisKA"/>
    <property type="match status" value="1"/>
</dbReference>
<dbReference type="SMART" id="SM00387">
    <property type="entry name" value="HATPase_c"/>
    <property type="match status" value="1"/>
</dbReference>
<keyword evidence="5" id="KW-0547">Nucleotide-binding</keyword>
<reference evidence="10 11" key="1">
    <citation type="submission" date="2019-04" db="EMBL/GenBank/DDBJ databases">
        <authorList>
            <person name="Li J."/>
        </authorList>
    </citation>
    <scope>NUCLEOTIDE SEQUENCE [LARGE SCALE GENOMIC DNA]</scope>
    <source>
        <strain evidence="10 11">KCTC 42687</strain>
    </source>
</reference>
<dbReference type="InterPro" id="IPR050351">
    <property type="entry name" value="BphY/WalK/GraS-like"/>
</dbReference>
<dbReference type="RefSeq" id="WP_136886549.1">
    <property type="nucleotide sequence ID" value="NZ_SUNI01000013.1"/>
</dbReference>
<dbReference type="SUPFAM" id="SSF55781">
    <property type="entry name" value="GAF domain-like"/>
    <property type="match status" value="1"/>
</dbReference>
<keyword evidence="8" id="KW-0902">Two-component regulatory system</keyword>
<keyword evidence="3" id="KW-0597">Phosphoprotein</keyword>
<dbReference type="InterPro" id="IPR029016">
    <property type="entry name" value="GAF-like_dom_sf"/>
</dbReference>